<dbReference type="Gene3D" id="1.10.10.10">
    <property type="entry name" value="Winged helix-like DNA-binding domain superfamily/Winged helix DNA-binding domain"/>
    <property type="match status" value="1"/>
</dbReference>
<gene>
    <name evidence="1" type="ORF">GGR13_000385</name>
</gene>
<organism evidence="1 2">
    <name type="scientific">Brevundimonas variabilis</name>
    <dbReference type="NCBI Taxonomy" id="74312"/>
    <lineage>
        <taxon>Bacteria</taxon>
        <taxon>Pseudomonadati</taxon>
        <taxon>Pseudomonadota</taxon>
        <taxon>Alphaproteobacteria</taxon>
        <taxon>Caulobacterales</taxon>
        <taxon>Caulobacteraceae</taxon>
        <taxon>Brevundimonas</taxon>
    </lineage>
</organism>
<protein>
    <recommendedName>
        <fullName evidence="3">Helix-turn-helix domain-containing protein</fullName>
    </recommendedName>
</protein>
<dbReference type="SUPFAM" id="SSF46955">
    <property type="entry name" value="Putative DNA-binding domain"/>
    <property type="match status" value="1"/>
</dbReference>
<name>A0A7W9CG44_9CAUL</name>
<comment type="caution">
    <text evidence="1">The sequence shown here is derived from an EMBL/GenBank/DDBJ whole genome shotgun (WGS) entry which is preliminary data.</text>
</comment>
<dbReference type="EMBL" id="JACHOR010000001">
    <property type="protein sequence ID" value="MBB5744813.1"/>
    <property type="molecule type" value="Genomic_DNA"/>
</dbReference>
<sequence>MNGVEQVTVRMIPDGRLSRREAAKFVGVASRTLANWKSRGVGPNQTKVGGRVFYRLADLQMFVADHEAAA</sequence>
<dbReference type="InterPro" id="IPR009061">
    <property type="entry name" value="DNA-bd_dom_put_sf"/>
</dbReference>
<reference evidence="1 2" key="1">
    <citation type="submission" date="2020-08" db="EMBL/GenBank/DDBJ databases">
        <title>Genomic Encyclopedia of Type Strains, Phase IV (KMG-IV): sequencing the most valuable type-strain genomes for metagenomic binning, comparative biology and taxonomic classification.</title>
        <authorList>
            <person name="Goeker M."/>
        </authorList>
    </citation>
    <scope>NUCLEOTIDE SEQUENCE [LARGE SCALE GENOMIC DNA]</scope>
    <source>
        <strain evidence="1 2">DSM 4737</strain>
    </source>
</reference>
<dbReference type="Proteomes" id="UP000545037">
    <property type="component" value="Unassembled WGS sequence"/>
</dbReference>
<keyword evidence="2" id="KW-1185">Reference proteome</keyword>
<evidence type="ECO:0000313" key="1">
    <source>
        <dbReference type="EMBL" id="MBB5744813.1"/>
    </source>
</evidence>
<proteinExistence type="predicted"/>
<evidence type="ECO:0000313" key="2">
    <source>
        <dbReference type="Proteomes" id="UP000545037"/>
    </source>
</evidence>
<accession>A0A7W9CG44</accession>
<dbReference type="AlphaFoldDB" id="A0A7W9CG44"/>
<dbReference type="InterPro" id="IPR036388">
    <property type="entry name" value="WH-like_DNA-bd_sf"/>
</dbReference>
<evidence type="ECO:0008006" key="3">
    <source>
        <dbReference type="Google" id="ProtNLM"/>
    </source>
</evidence>